<accession>A0ABV1FCZ2</accession>
<sequence>MRKAIYVQAPVKYATVPEAMQRYRLGKNTLMNILKDTSALKRFGRVIRVDIGVADKILDSYED</sequence>
<evidence type="ECO:0000313" key="2">
    <source>
        <dbReference type="Proteomes" id="UP001438008"/>
    </source>
</evidence>
<comment type="caution">
    <text evidence="1">The sequence shown here is derived from an EMBL/GenBank/DDBJ whole genome shotgun (WGS) entry which is preliminary data.</text>
</comment>
<keyword evidence="2" id="KW-1185">Reference proteome</keyword>
<evidence type="ECO:0000313" key="1">
    <source>
        <dbReference type="EMBL" id="MEQ2471264.1"/>
    </source>
</evidence>
<evidence type="ECO:0008006" key="3">
    <source>
        <dbReference type="Google" id="ProtNLM"/>
    </source>
</evidence>
<dbReference type="RefSeq" id="WP_349163517.1">
    <property type="nucleotide sequence ID" value="NZ_JBBMFE010000001.1"/>
</dbReference>
<reference evidence="1 2" key="1">
    <citation type="submission" date="2024-03" db="EMBL/GenBank/DDBJ databases">
        <title>Human intestinal bacterial collection.</title>
        <authorList>
            <person name="Pauvert C."/>
            <person name="Hitch T.C.A."/>
            <person name="Clavel T."/>
        </authorList>
    </citation>
    <scope>NUCLEOTIDE SEQUENCE [LARGE SCALE GENOMIC DNA]</scope>
    <source>
        <strain evidence="1 2">CLA-AA-H132</strain>
    </source>
</reference>
<gene>
    <name evidence="1" type="ORF">WMO29_01940</name>
</gene>
<protein>
    <recommendedName>
        <fullName evidence="3">Helix-turn-helix domain-containing protein</fullName>
    </recommendedName>
</protein>
<dbReference type="Proteomes" id="UP001438008">
    <property type="component" value="Unassembled WGS sequence"/>
</dbReference>
<proteinExistence type="predicted"/>
<organism evidence="1 2">
    <name type="scientific">Laedolimicola intestinihominis</name>
    <dbReference type="NCBI Taxonomy" id="3133166"/>
    <lineage>
        <taxon>Bacteria</taxon>
        <taxon>Bacillati</taxon>
        <taxon>Bacillota</taxon>
        <taxon>Clostridia</taxon>
        <taxon>Lachnospirales</taxon>
        <taxon>Lachnospiraceae</taxon>
        <taxon>Laedolimicola</taxon>
    </lineage>
</organism>
<name>A0ABV1FCZ2_9FIRM</name>
<dbReference type="EMBL" id="JBBMFE010000001">
    <property type="protein sequence ID" value="MEQ2471264.1"/>
    <property type="molecule type" value="Genomic_DNA"/>
</dbReference>